<protein>
    <submittedName>
        <fullName evidence="7">DNA-binding transcriptional regulator, AcrR family</fullName>
    </submittedName>
    <submittedName>
        <fullName evidence="6">TetR family transcriptional regulator</fullName>
    </submittedName>
</protein>
<dbReference type="InterPro" id="IPR009057">
    <property type="entry name" value="Homeodomain-like_sf"/>
</dbReference>
<evidence type="ECO:0000256" key="1">
    <source>
        <dbReference type="ARBA" id="ARBA00023015"/>
    </source>
</evidence>
<evidence type="ECO:0000256" key="3">
    <source>
        <dbReference type="ARBA" id="ARBA00023163"/>
    </source>
</evidence>
<keyword evidence="2 4" id="KW-0238">DNA-binding</keyword>
<gene>
    <name evidence="6" type="ORF">ATL45_5681</name>
    <name evidence="7" type="ORF">SAMN05421805_102306</name>
</gene>
<dbReference type="STRING" id="455193.SAMN05421805_102306"/>
<proteinExistence type="predicted"/>
<dbReference type="InterPro" id="IPR001647">
    <property type="entry name" value="HTH_TetR"/>
</dbReference>
<dbReference type="PANTHER" id="PTHR30055:SF234">
    <property type="entry name" value="HTH-TYPE TRANSCRIPTIONAL REGULATOR BETI"/>
    <property type="match status" value="1"/>
</dbReference>
<dbReference type="Pfam" id="PF00440">
    <property type="entry name" value="TetR_N"/>
    <property type="match status" value="1"/>
</dbReference>
<organism evidence="7 8">
    <name type="scientific">Saccharopolyspora antimicrobica</name>
    <dbReference type="NCBI Taxonomy" id="455193"/>
    <lineage>
        <taxon>Bacteria</taxon>
        <taxon>Bacillati</taxon>
        <taxon>Actinomycetota</taxon>
        <taxon>Actinomycetes</taxon>
        <taxon>Pseudonocardiales</taxon>
        <taxon>Pseudonocardiaceae</taxon>
        <taxon>Saccharopolyspora</taxon>
    </lineage>
</organism>
<dbReference type="InterPro" id="IPR036271">
    <property type="entry name" value="Tet_transcr_reg_TetR-rel_C_sf"/>
</dbReference>
<keyword evidence="3" id="KW-0804">Transcription</keyword>
<reference evidence="7 8" key="1">
    <citation type="submission" date="2016-10" db="EMBL/GenBank/DDBJ databases">
        <authorList>
            <person name="de Groot N.N."/>
        </authorList>
    </citation>
    <scope>NUCLEOTIDE SEQUENCE [LARGE SCALE GENOMIC DNA]</scope>
    <source>
        <strain evidence="7 8">CPCC 201259</strain>
    </source>
</reference>
<keyword evidence="9" id="KW-1185">Reference proteome</keyword>
<dbReference type="InterPro" id="IPR050109">
    <property type="entry name" value="HTH-type_TetR-like_transc_reg"/>
</dbReference>
<dbReference type="EMBL" id="RBXX01000002">
    <property type="protein sequence ID" value="RKT87278.1"/>
    <property type="molecule type" value="Genomic_DNA"/>
</dbReference>
<dbReference type="Proteomes" id="UP000270697">
    <property type="component" value="Unassembled WGS sequence"/>
</dbReference>
<dbReference type="GO" id="GO:0000976">
    <property type="term" value="F:transcription cis-regulatory region binding"/>
    <property type="evidence" value="ECO:0007669"/>
    <property type="project" value="TreeGrafter"/>
</dbReference>
<dbReference type="GO" id="GO:0003700">
    <property type="term" value="F:DNA-binding transcription factor activity"/>
    <property type="evidence" value="ECO:0007669"/>
    <property type="project" value="TreeGrafter"/>
</dbReference>
<dbReference type="Proteomes" id="UP000199398">
    <property type="component" value="Unassembled WGS sequence"/>
</dbReference>
<dbReference type="EMBL" id="FOUP01000002">
    <property type="protein sequence ID" value="SFN03087.1"/>
    <property type="molecule type" value="Genomic_DNA"/>
</dbReference>
<dbReference type="PROSITE" id="PS50977">
    <property type="entry name" value="HTH_TETR_2"/>
    <property type="match status" value="1"/>
</dbReference>
<dbReference type="SUPFAM" id="SSF46689">
    <property type="entry name" value="Homeodomain-like"/>
    <property type="match status" value="1"/>
</dbReference>
<reference evidence="6 9" key="2">
    <citation type="submission" date="2018-10" db="EMBL/GenBank/DDBJ databases">
        <title>Sequencing the genomes of 1000 actinobacteria strains.</title>
        <authorList>
            <person name="Klenk H.-P."/>
        </authorList>
    </citation>
    <scope>NUCLEOTIDE SEQUENCE [LARGE SCALE GENOMIC DNA]</scope>
    <source>
        <strain evidence="6 9">DSM 45119</strain>
    </source>
</reference>
<feature type="DNA-binding region" description="H-T-H motif" evidence="4">
    <location>
        <begin position="20"/>
        <end position="39"/>
    </location>
</feature>
<dbReference type="PANTHER" id="PTHR30055">
    <property type="entry name" value="HTH-TYPE TRANSCRIPTIONAL REGULATOR RUTR"/>
    <property type="match status" value="1"/>
</dbReference>
<name>A0A1I4VPV8_9PSEU</name>
<accession>A0A1I4VPV8</accession>
<evidence type="ECO:0000313" key="8">
    <source>
        <dbReference type="Proteomes" id="UP000199398"/>
    </source>
</evidence>
<evidence type="ECO:0000259" key="5">
    <source>
        <dbReference type="PROSITE" id="PS50977"/>
    </source>
</evidence>
<keyword evidence="1" id="KW-0805">Transcription regulation</keyword>
<sequence>MATGIVDTAAQVLAERRDASMAEIATAAGVGRATLYRYFPNREALLRVLAGAGIDELGRRIVEAGLDALPVREGIARLSRAIVTTGRKYIALVELPPGLVDARAVETQIVEPIRALLARGVADGTLRDDFDPETLRATFLGILRSLIKLSIRGGQGVEQVSAAATTAFLDGAARTQL</sequence>
<dbReference type="Gene3D" id="1.10.357.10">
    <property type="entry name" value="Tetracycline Repressor, domain 2"/>
    <property type="match status" value="1"/>
</dbReference>
<evidence type="ECO:0000256" key="4">
    <source>
        <dbReference type="PROSITE-ProRule" id="PRU00335"/>
    </source>
</evidence>
<evidence type="ECO:0000313" key="9">
    <source>
        <dbReference type="Proteomes" id="UP000270697"/>
    </source>
</evidence>
<dbReference type="SUPFAM" id="SSF48498">
    <property type="entry name" value="Tetracyclin repressor-like, C-terminal domain"/>
    <property type="match status" value="1"/>
</dbReference>
<evidence type="ECO:0000313" key="7">
    <source>
        <dbReference type="EMBL" id="SFN03087.1"/>
    </source>
</evidence>
<feature type="domain" description="HTH tetR-type" evidence="5">
    <location>
        <begin position="1"/>
        <end position="57"/>
    </location>
</feature>
<dbReference type="AlphaFoldDB" id="A0A1I4VPV8"/>
<evidence type="ECO:0000313" key="6">
    <source>
        <dbReference type="EMBL" id="RKT87278.1"/>
    </source>
</evidence>
<evidence type="ECO:0000256" key="2">
    <source>
        <dbReference type="ARBA" id="ARBA00023125"/>
    </source>
</evidence>